<dbReference type="Proteomes" id="UP001224682">
    <property type="component" value="Unassembled WGS sequence"/>
</dbReference>
<dbReference type="Pfam" id="PF13471">
    <property type="entry name" value="Transglut_core3"/>
    <property type="match status" value="1"/>
</dbReference>
<reference evidence="2 3" key="1">
    <citation type="submission" date="2023-07" db="EMBL/GenBank/DDBJ databases">
        <title>Genomic Encyclopedia of Type Strains, Phase IV (KMG-IV): sequencing the most valuable type-strain genomes for metagenomic binning, comparative biology and taxonomic classification.</title>
        <authorList>
            <person name="Goeker M."/>
        </authorList>
    </citation>
    <scope>NUCLEOTIDE SEQUENCE [LARGE SCALE GENOMIC DNA]</scope>
    <source>
        <strain evidence="2 3">DSM 2457</strain>
    </source>
</reference>
<gene>
    <name evidence="2" type="ORF">J2S75_003258</name>
</gene>
<feature type="domain" description="Microcin J25-processing protein McjB C-terminal" evidence="1">
    <location>
        <begin position="24"/>
        <end position="120"/>
    </location>
</feature>
<dbReference type="InterPro" id="IPR032708">
    <property type="entry name" value="McjB_C"/>
</dbReference>
<organism evidence="2 3">
    <name type="scientific">Ancylobacter polymorphus</name>
    <dbReference type="NCBI Taxonomy" id="223390"/>
    <lineage>
        <taxon>Bacteria</taxon>
        <taxon>Pseudomonadati</taxon>
        <taxon>Pseudomonadota</taxon>
        <taxon>Alphaproteobacteria</taxon>
        <taxon>Hyphomicrobiales</taxon>
        <taxon>Xanthobacteraceae</taxon>
        <taxon>Ancylobacter</taxon>
    </lineage>
</organism>
<dbReference type="NCBIfam" id="NF033537">
    <property type="entry name" value="lasso_biosyn_B2"/>
    <property type="match status" value="1"/>
</dbReference>
<evidence type="ECO:0000313" key="3">
    <source>
        <dbReference type="Proteomes" id="UP001224682"/>
    </source>
</evidence>
<dbReference type="EMBL" id="JAUSUI010000006">
    <property type="protein sequence ID" value="MDQ0304222.1"/>
    <property type="molecule type" value="Genomic_DNA"/>
</dbReference>
<evidence type="ECO:0000259" key="1">
    <source>
        <dbReference type="Pfam" id="PF13471"/>
    </source>
</evidence>
<sequence length="136" mass="15036">MIRAALRRRLWWEARFLPLRVLGRDFAGLLALANRPLRNVDAQGLPAAEIVAAVVAATRRPWMMRNRRCLRQGLLAFRALHSAGHRPALHFGVDAAGLKDRDGVVHCWIVVAGEVVLNPPNPGMTTVFIHSLPDPG</sequence>
<dbReference type="RefSeq" id="WP_307021217.1">
    <property type="nucleotide sequence ID" value="NZ_JAUSUI010000006.1"/>
</dbReference>
<proteinExistence type="predicted"/>
<dbReference type="InterPro" id="IPR053521">
    <property type="entry name" value="McjB-like"/>
</dbReference>
<accession>A0ABU0BGP8</accession>
<name>A0ABU0BGP8_9HYPH</name>
<comment type="caution">
    <text evidence="2">The sequence shown here is derived from an EMBL/GenBank/DDBJ whole genome shotgun (WGS) entry which is preliminary data.</text>
</comment>
<evidence type="ECO:0000313" key="2">
    <source>
        <dbReference type="EMBL" id="MDQ0304222.1"/>
    </source>
</evidence>
<keyword evidence="3" id="KW-1185">Reference proteome</keyword>
<protein>
    <recommendedName>
        <fullName evidence="1">Microcin J25-processing protein McjB C-terminal domain-containing protein</fullName>
    </recommendedName>
</protein>